<keyword evidence="1" id="KW-0472">Membrane</keyword>
<dbReference type="RefSeq" id="WP_220230061.1">
    <property type="nucleotide sequence ID" value="NZ_JAICBX010000004.1"/>
</dbReference>
<gene>
    <name evidence="3" type="ORF">K1W69_19165</name>
</gene>
<evidence type="ECO:0000313" key="3">
    <source>
        <dbReference type="EMBL" id="MBW8639323.1"/>
    </source>
</evidence>
<keyword evidence="1" id="KW-0812">Transmembrane</keyword>
<name>A0AAE3D363_9HYPH</name>
<keyword evidence="4" id="KW-1185">Reference proteome</keyword>
<keyword evidence="1" id="KW-1133">Transmembrane helix</keyword>
<dbReference type="Pfam" id="PF07331">
    <property type="entry name" value="TctB"/>
    <property type="match status" value="1"/>
</dbReference>
<sequence>MFSLARSLGQDSVAALAVIALGAYGVVESLGYPLGGLRNIGPGAFPLIVSVLLVLSGALILAEGVAALGREREAPPDLASARVMIFIVAGLLAFAFLMPRFGLAPAIAACVALSALADGSLKPWQVAVLAAAIACFCAVVFVVLLNLPLDLVTW</sequence>
<evidence type="ECO:0000259" key="2">
    <source>
        <dbReference type="Pfam" id="PF07331"/>
    </source>
</evidence>
<feature type="transmembrane region" description="Helical" evidence="1">
    <location>
        <begin position="12"/>
        <end position="32"/>
    </location>
</feature>
<feature type="domain" description="DUF1468" evidence="2">
    <location>
        <begin position="13"/>
        <end position="149"/>
    </location>
</feature>
<comment type="caution">
    <text evidence="3">The sequence shown here is derived from an EMBL/GenBank/DDBJ whole genome shotgun (WGS) entry which is preliminary data.</text>
</comment>
<dbReference type="Proteomes" id="UP001196509">
    <property type="component" value="Unassembled WGS sequence"/>
</dbReference>
<dbReference type="EMBL" id="JAICBX010000004">
    <property type="protein sequence ID" value="MBW8639323.1"/>
    <property type="molecule type" value="Genomic_DNA"/>
</dbReference>
<feature type="transmembrane region" description="Helical" evidence="1">
    <location>
        <begin position="44"/>
        <end position="67"/>
    </location>
</feature>
<organism evidence="3 4">
    <name type="scientific">Flavimaribacter sediminis</name>
    <dbReference type="NCBI Taxonomy" id="2865987"/>
    <lineage>
        <taxon>Bacteria</taxon>
        <taxon>Pseudomonadati</taxon>
        <taxon>Pseudomonadota</taxon>
        <taxon>Alphaproteobacteria</taxon>
        <taxon>Hyphomicrobiales</taxon>
        <taxon>Rhizobiaceae</taxon>
        <taxon>Flavimaribacter</taxon>
    </lineage>
</organism>
<protein>
    <submittedName>
        <fullName evidence="3">Tripartite tricarboxylate transporter TctB family protein</fullName>
    </submittedName>
</protein>
<dbReference type="AlphaFoldDB" id="A0AAE3D363"/>
<evidence type="ECO:0000256" key="1">
    <source>
        <dbReference type="SAM" id="Phobius"/>
    </source>
</evidence>
<feature type="transmembrane region" description="Helical" evidence="1">
    <location>
        <begin position="128"/>
        <end position="149"/>
    </location>
</feature>
<dbReference type="InterPro" id="IPR009936">
    <property type="entry name" value="DUF1468"/>
</dbReference>
<accession>A0AAE3D363</accession>
<feature type="transmembrane region" description="Helical" evidence="1">
    <location>
        <begin position="79"/>
        <end position="97"/>
    </location>
</feature>
<proteinExistence type="predicted"/>
<evidence type="ECO:0000313" key="4">
    <source>
        <dbReference type="Proteomes" id="UP001196509"/>
    </source>
</evidence>
<reference evidence="3" key="1">
    <citation type="submission" date="2021-08" db="EMBL/GenBank/DDBJ databases">
        <title>Hoeflea bacterium WL0058 sp. nov., isolated from the sediment.</title>
        <authorList>
            <person name="Wang L."/>
            <person name="Zhang D."/>
        </authorList>
    </citation>
    <scope>NUCLEOTIDE SEQUENCE</scope>
    <source>
        <strain evidence="3">WL0058</strain>
    </source>
</reference>